<dbReference type="GO" id="GO:0051301">
    <property type="term" value="P:cell division"/>
    <property type="evidence" value="ECO:0007669"/>
    <property type="project" value="UniProtKB-KW"/>
</dbReference>
<proteinExistence type="inferred from homology"/>
<keyword evidence="10" id="KW-1185">Reference proteome</keyword>
<dbReference type="InterPro" id="IPR003511">
    <property type="entry name" value="HORMA_dom"/>
</dbReference>
<evidence type="ECO:0000256" key="5">
    <source>
        <dbReference type="ARBA" id="ARBA00023242"/>
    </source>
</evidence>
<dbReference type="AlphaFoldDB" id="A0AAD5XN13"/>
<comment type="similarity">
    <text evidence="2">Belongs to the MAD2 family.</text>
</comment>
<keyword evidence="3" id="KW-0132">Cell division</keyword>
<evidence type="ECO:0000256" key="2">
    <source>
        <dbReference type="ARBA" id="ARBA00010348"/>
    </source>
</evidence>
<evidence type="ECO:0000259" key="8">
    <source>
        <dbReference type="PROSITE" id="PS50815"/>
    </source>
</evidence>
<dbReference type="Gene3D" id="3.30.900.10">
    <property type="entry name" value="HORMA domain"/>
    <property type="match status" value="1"/>
</dbReference>
<evidence type="ECO:0000313" key="10">
    <source>
        <dbReference type="Proteomes" id="UP001212152"/>
    </source>
</evidence>
<comment type="caution">
    <text evidence="9">The sequence shown here is derived from an EMBL/GenBank/DDBJ whole genome shotgun (WGS) entry which is preliminary data.</text>
</comment>
<reference evidence="9" key="1">
    <citation type="submission" date="2020-05" db="EMBL/GenBank/DDBJ databases">
        <title>Phylogenomic resolution of chytrid fungi.</title>
        <authorList>
            <person name="Stajich J.E."/>
            <person name="Amses K."/>
            <person name="Simmons R."/>
            <person name="Seto K."/>
            <person name="Myers J."/>
            <person name="Bonds A."/>
            <person name="Quandt C.A."/>
            <person name="Barry K."/>
            <person name="Liu P."/>
            <person name="Grigoriev I."/>
            <person name="Longcore J.E."/>
            <person name="James T.Y."/>
        </authorList>
    </citation>
    <scope>NUCLEOTIDE SEQUENCE</scope>
    <source>
        <strain evidence="9">JEL0379</strain>
    </source>
</reference>
<dbReference type="InterPro" id="IPR036570">
    <property type="entry name" value="HORMA_dom_sf"/>
</dbReference>
<keyword evidence="6" id="KW-0131">Cell cycle</keyword>
<dbReference type="GO" id="GO:0000776">
    <property type="term" value="C:kinetochore"/>
    <property type="evidence" value="ECO:0007669"/>
    <property type="project" value="TreeGrafter"/>
</dbReference>
<dbReference type="PANTHER" id="PTHR11842">
    <property type="entry name" value="MITOTIC SPINDLE ASSEMBLY CHECKPOINT PROTEIN MAD2"/>
    <property type="match status" value="1"/>
</dbReference>
<dbReference type="EMBL" id="JADGJQ010000026">
    <property type="protein sequence ID" value="KAJ3178460.1"/>
    <property type="molecule type" value="Genomic_DNA"/>
</dbReference>
<dbReference type="GO" id="GO:0005654">
    <property type="term" value="C:nucleoplasm"/>
    <property type="evidence" value="ECO:0007669"/>
    <property type="project" value="TreeGrafter"/>
</dbReference>
<sequence length="212" mass="23926">MLQQQQLLQREEKTITLKGSARIVVEFFNFHMEKKYGLNLLVTSHEGVQAYLSTILSQLDKWIVAKKISTLVLVISSKNTREVLERWSFDVQLENSSVTNEKEPTTTAAKPTSSLPSPPPAPSRTEKQTTQEIAAVMRQITASVTFLPMLDEPCTFNVLAYTEKDAVVPAEWIDSDPRLIERNAEQVKLRSFSTSVHRVDGLVAYKYVGDQL</sequence>
<evidence type="ECO:0000313" key="9">
    <source>
        <dbReference type="EMBL" id="KAJ3178460.1"/>
    </source>
</evidence>
<accession>A0AAD5XN13</accession>
<feature type="region of interest" description="Disordered" evidence="7">
    <location>
        <begin position="96"/>
        <end position="129"/>
    </location>
</feature>
<evidence type="ECO:0000256" key="4">
    <source>
        <dbReference type="ARBA" id="ARBA00022776"/>
    </source>
</evidence>
<keyword evidence="5" id="KW-0539">Nucleus</keyword>
<keyword evidence="4" id="KW-0498">Mitosis</keyword>
<evidence type="ECO:0000256" key="6">
    <source>
        <dbReference type="ARBA" id="ARBA00023306"/>
    </source>
</evidence>
<organism evidence="9 10">
    <name type="scientific">Geranomyces variabilis</name>
    <dbReference type="NCBI Taxonomy" id="109894"/>
    <lineage>
        <taxon>Eukaryota</taxon>
        <taxon>Fungi</taxon>
        <taxon>Fungi incertae sedis</taxon>
        <taxon>Chytridiomycota</taxon>
        <taxon>Chytridiomycota incertae sedis</taxon>
        <taxon>Chytridiomycetes</taxon>
        <taxon>Spizellomycetales</taxon>
        <taxon>Powellomycetaceae</taxon>
        <taxon>Geranomyces</taxon>
    </lineage>
</organism>
<dbReference type="InterPro" id="IPR045091">
    <property type="entry name" value="Mad2-like"/>
</dbReference>
<dbReference type="GO" id="GO:0007094">
    <property type="term" value="P:mitotic spindle assembly checkpoint signaling"/>
    <property type="evidence" value="ECO:0007669"/>
    <property type="project" value="TreeGrafter"/>
</dbReference>
<evidence type="ECO:0000256" key="7">
    <source>
        <dbReference type="SAM" id="MobiDB-lite"/>
    </source>
</evidence>
<dbReference type="GO" id="GO:0005737">
    <property type="term" value="C:cytoplasm"/>
    <property type="evidence" value="ECO:0007669"/>
    <property type="project" value="TreeGrafter"/>
</dbReference>
<name>A0AAD5XN13_9FUNG</name>
<dbReference type="SUPFAM" id="SSF56019">
    <property type="entry name" value="The spindle assembly checkpoint protein mad2"/>
    <property type="match status" value="1"/>
</dbReference>
<dbReference type="PANTHER" id="PTHR11842:SF11">
    <property type="entry name" value="MITOTIC SPINDLE ASSEMBLY CHECKPOINT PROTEIN MAD2A"/>
    <property type="match status" value="1"/>
</dbReference>
<protein>
    <submittedName>
        <fullName evidence="9">Mitotic spindle checkpoint component mad2</fullName>
    </submittedName>
</protein>
<dbReference type="PROSITE" id="PS50815">
    <property type="entry name" value="HORMA"/>
    <property type="match status" value="1"/>
</dbReference>
<evidence type="ECO:0000256" key="3">
    <source>
        <dbReference type="ARBA" id="ARBA00022618"/>
    </source>
</evidence>
<dbReference type="Pfam" id="PF02301">
    <property type="entry name" value="HORMA"/>
    <property type="match status" value="1"/>
</dbReference>
<comment type="subcellular location">
    <subcellularLocation>
        <location evidence="1">Nucleus</location>
    </subcellularLocation>
</comment>
<evidence type="ECO:0000256" key="1">
    <source>
        <dbReference type="ARBA" id="ARBA00004123"/>
    </source>
</evidence>
<dbReference type="Proteomes" id="UP001212152">
    <property type="component" value="Unassembled WGS sequence"/>
</dbReference>
<feature type="compositionally biased region" description="Low complexity" evidence="7">
    <location>
        <begin position="105"/>
        <end position="115"/>
    </location>
</feature>
<gene>
    <name evidence="9" type="primary">MAD2</name>
    <name evidence="9" type="ORF">HDU87_003534</name>
</gene>
<feature type="domain" description="HORMA" evidence="8">
    <location>
        <begin position="1"/>
        <end position="203"/>
    </location>
</feature>